<keyword evidence="4" id="KW-1185">Reference proteome</keyword>
<feature type="transmembrane region" description="Helical" evidence="2">
    <location>
        <begin position="662"/>
        <end position="686"/>
    </location>
</feature>
<keyword evidence="2" id="KW-0812">Transmembrane</keyword>
<keyword evidence="2" id="KW-0472">Membrane</keyword>
<comment type="caution">
    <text evidence="3">The sequence shown here is derived from an EMBL/GenBank/DDBJ whole genome shotgun (WGS) entry which is preliminary data.</text>
</comment>
<reference evidence="3 4" key="1">
    <citation type="submission" date="2019-02" db="EMBL/GenBank/DDBJ databases">
        <title>Deep-cultivation of Planctomycetes and their phenomic and genomic characterization uncovers novel biology.</title>
        <authorList>
            <person name="Wiegand S."/>
            <person name="Jogler M."/>
            <person name="Boedeker C."/>
            <person name="Pinto D."/>
            <person name="Vollmers J."/>
            <person name="Rivas-Marin E."/>
            <person name="Kohn T."/>
            <person name="Peeters S.H."/>
            <person name="Heuer A."/>
            <person name="Rast P."/>
            <person name="Oberbeckmann S."/>
            <person name="Bunk B."/>
            <person name="Jeske O."/>
            <person name="Meyerdierks A."/>
            <person name="Storesund J.E."/>
            <person name="Kallscheuer N."/>
            <person name="Luecker S."/>
            <person name="Lage O.M."/>
            <person name="Pohl T."/>
            <person name="Merkel B.J."/>
            <person name="Hornburger P."/>
            <person name="Mueller R.-W."/>
            <person name="Bruemmer F."/>
            <person name="Labrenz M."/>
            <person name="Spormann A.M."/>
            <person name="Op Den Camp H."/>
            <person name="Overmann J."/>
            <person name="Amann R."/>
            <person name="Jetten M.S.M."/>
            <person name="Mascher T."/>
            <person name="Medema M.H."/>
            <person name="Devos D.P."/>
            <person name="Kaster A.-K."/>
            <person name="Ovreas L."/>
            <person name="Rohde M."/>
            <person name="Galperin M.Y."/>
            <person name="Jogler C."/>
        </authorList>
    </citation>
    <scope>NUCLEOTIDE SEQUENCE [LARGE SCALE GENOMIC DNA]</scope>
    <source>
        <strain evidence="3 4">Pla144</strain>
    </source>
</reference>
<feature type="transmembrane region" description="Helical" evidence="2">
    <location>
        <begin position="21"/>
        <end position="40"/>
    </location>
</feature>
<protein>
    <submittedName>
        <fullName evidence="3">Uncharacterized protein</fullName>
    </submittedName>
</protein>
<gene>
    <name evidence="3" type="ORF">Pla144_25950</name>
</gene>
<sequence>MLRFTSVPSTNRSRLLSKAGWRVWLLVGLLGIVIVSMQALEQPTTVERIDSLFRPVASSDDRPTMPTGPILAIAAGDSPQESAPRNAPSVKSKSTESSVDFSDIEDNTYFRSEENEAWFAILDGLCKKSSQQIRSQSVGELTYAQLISQPNVYRGKVVTMAGRVLREETLDAPANDFDINSYHRLVIRPAGGGVWPIIVYSLELPESFPRGDSLNVEVLVQGVFFKNWSYAWEEGLGLAPVLLAKTVDTAPGSSDKKAGYDSRESTVQRPSKTVVEEKGSFRDVLELIGLGPAVLQTISAKADLTDADWHILAPLFARLTQHKAADLARWTLPAADLASASVGDLFKVSGTALECESIPIPVEFAPLLGVSEIYRCRLQAKNSQSVTLFTPEIPKSWLGKSKMLEPVVCRAVLLRDIDQSKIMATNRLSWFPESGVGSGKLLLSQHGMDASLWDAVAQRGEFASPESSREAEAFFSALAALDAVAADQLSAQVSAHFDCLAKTPPVADEITEKKIAATIAEQAQHGLSSVVPLFLAPEGQVGELVRLEGIARRAVRIVEQAELEDGNLNERFDYYELELFTRDSQNLPVIGCVTQLPAGFPLGDEIREQVRLEGVFFKSWRYRSRKLVDSNGETSRQQQRYTPVVLAGNVTWIQSVSDRSSWWGPIAGIGFLIILAVAWASFFAHWRNDRSPRAKDDLIDLPNL</sequence>
<evidence type="ECO:0000313" key="4">
    <source>
        <dbReference type="Proteomes" id="UP000318437"/>
    </source>
</evidence>
<keyword evidence="2" id="KW-1133">Transmembrane helix</keyword>
<name>A0A5C6CTU0_9BACT</name>
<proteinExistence type="predicted"/>
<organism evidence="3 4">
    <name type="scientific">Bythopirellula polymerisocia</name>
    <dbReference type="NCBI Taxonomy" id="2528003"/>
    <lineage>
        <taxon>Bacteria</taxon>
        <taxon>Pseudomonadati</taxon>
        <taxon>Planctomycetota</taxon>
        <taxon>Planctomycetia</taxon>
        <taxon>Pirellulales</taxon>
        <taxon>Lacipirellulaceae</taxon>
        <taxon>Bythopirellula</taxon>
    </lineage>
</organism>
<dbReference type="OrthoDB" id="239825at2"/>
<evidence type="ECO:0000313" key="3">
    <source>
        <dbReference type="EMBL" id="TWU27818.1"/>
    </source>
</evidence>
<dbReference type="AlphaFoldDB" id="A0A5C6CTU0"/>
<feature type="region of interest" description="Disordered" evidence="1">
    <location>
        <begin position="72"/>
        <end position="98"/>
    </location>
</feature>
<accession>A0A5C6CTU0</accession>
<evidence type="ECO:0000256" key="1">
    <source>
        <dbReference type="SAM" id="MobiDB-lite"/>
    </source>
</evidence>
<dbReference type="EMBL" id="SJPS01000003">
    <property type="protein sequence ID" value="TWU27818.1"/>
    <property type="molecule type" value="Genomic_DNA"/>
</dbReference>
<feature type="compositionally biased region" description="Polar residues" evidence="1">
    <location>
        <begin position="79"/>
        <end position="98"/>
    </location>
</feature>
<evidence type="ECO:0000256" key="2">
    <source>
        <dbReference type="SAM" id="Phobius"/>
    </source>
</evidence>
<dbReference type="Proteomes" id="UP000318437">
    <property type="component" value="Unassembled WGS sequence"/>
</dbReference>
<dbReference type="RefSeq" id="WP_146450974.1">
    <property type="nucleotide sequence ID" value="NZ_SJPS01000003.1"/>
</dbReference>